<sequence>MTHLKSDYGSVSSNLQSQDYGFILESLAKSVAPDKSDGAAPTRAAATISLRDDFTESPERKDKNNPSNHPGHLSGYDQYTQS</sequence>
<evidence type="ECO:0000313" key="2">
    <source>
        <dbReference type="EMBL" id="GBP12269.1"/>
    </source>
</evidence>
<organism evidence="2 3">
    <name type="scientific">Eumeta variegata</name>
    <name type="common">Bagworm moth</name>
    <name type="synonym">Eumeta japonica</name>
    <dbReference type="NCBI Taxonomy" id="151549"/>
    <lineage>
        <taxon>Eukaryota</taxon>
        <taxon>Metazoa</taxon>
        <taxon>Ecdysozoa</taxon>
        <taxon>Arthropoda</taxon>
        <taxon>Hexapoda</taxon>
        <taxon>Insecta</taxon>
        <taxon>Pterygota</taxon>
        <taxon>Neoptera</taxon>
        <taxon>Endopterygota</taxon>
        <taxon>Lepidoptera</taxon>
        <taxon>Glossata</taxon>
        <taxon>Ditrysia</taxon>
        <taxon>Tineoidea</taxon>
        <taxon>Psychidae</taxon>
        <taxon>Oiketicinae</taxon>
        <taxon>Eumeta</taxon>
    </lineage>
</organism>
<dbReference type="AlphaFoldDB" id="A0A4C1TCP4"/>
<keyword evidence="3" id="KW-1185">Reference proteome</keyword>
<proteinExistence type="predicted"/>
<dbReference type="EMBL" id="BGZK01000050">
    <property type="protein sequence ID" value="GBP12269.1"/>
    <property type="molecule type" value="Genomic_DNA"/>
</dbReference>
<name>A0A4C1TCP4_EUMVA</name>
<gene>
    <name evidence="2" type="ORF">EVAR_6436_1</name>
</gene>
<protein>
    <submittedName>
        <fullName evidence="2">Uncharacterized protein</fullName>
    </submittedName>
</protein>
<feature type="region of interest" description="Disordered" evidence="1">
    <location>
        <begin position="31"/>
        <end position="82"/>
    </location>
</feature>
<comment type="caution">
    <text evidence="2">The sequence shown here is derived from an EMBL/GenBank/DDBJ whole genome shotgun (WGS) entry which is preliminary data.</text>
</comment>
<evidence type="ECO:0000256" key="1">
    <source>
        <dbReference type="SAM" id="MobiDB-lite"/>
    </source>
</evidence>
<dbReference type="Proteomes" id="UP000299102">
    <property type="component" value="Unassembled WGS sequence"/>
</dbReference>
<accession>A0A4C1TCP4</accession>
<feature type="compositionally biased region" description="Basic and acidic residues" evidence="1">
    <location>
        <begin position="50"/>
        <end position="64"/>
    </location>
</feature>
<reference evidence="2 3" key="1">
    <citation type="journal article" date="2019" name="Commun. Biol.">
        <title>The bagworm genome reveals a unique fibroin gene that provides high tensile strength.</title>
        <authorList>
            <person name="Kono N."/>
            <person name="Nakamura H."/>
            <person name="Ohtoshi R."/>
            <person name="Tomita M."/>
            <person name="Numata K."/>
            <person name="Arakawa K."/>
        </authorList>
    </citation>
    <scope>NUCLEOTIDE SEQUENCE [LARGE SCALE GENOMIC DNA]</scope>
</reference>
<evidence type="ECO:0000313" key="3">
    <source>
        <dbReference type="Proteomes" id="UP000299102"/>
    </source>
</evidence>